<dbReference type="InterPro" id="IPR050776">
    <property type="entry name" value="Ank_Repeat/CDKN_Inhibitor"/>
</dbReference>
<proteinExistence type="predicted"/>
<dbReference type="Proteomes" id="UP001458880">
    <property type="component" value="Unassembled WGS sequence"/>
</dbReference>
<dbReference type="InterPro" id="IPR036770">
    <property type="entry name" value="Ankyrin_rpt-contain_sf"/>
</dbReference>
<dbReference type="PROSITE" id="PS50297">
    <property type="entry name" value="ANK_REP_REGION"/>
    <property type="match status" value="1"/>
</dbReference>
<feature type="repeat" description="ANK" evidence="3">
    <location>
        <begin position="42"/>
        <end position="74"/>
    </location>
</feature>
<evidence type="ECO:0000256" key="1">
    <source>
        <dbReference type="ARBA" id="ARBA00022737"/>
    </source>
</evidence>
<sequence>MSYKKESLSDVQMHCAAMQGDVDILRKILDSGKVHVDSRDKEGTTPLILAAANGNYECVQELLEQGADPTLRRVVRKNELHTYD</sequence>
<evidence type="ECO:0000313" key="5">
    <source>
        <dbReference type="Proteomes" id="UP001458880"/>
    </source>
</evidence>
<dbReference type="EMBL" id="JASPKY010000180">
    <property type="protein sequence ID" value="KAK9723451.1"/>
    <property type="molecule type" value="Genomic_DNA"/>
</dbReference>
<dbReference type="PANTHER" id="PTHR24201">
    <property type="entry name" value="ANK_REP_REGION DOMAIN-CONTAINING PROTEIN"/>
    <property type="match status" value="1"/>
</dbReference>
<evidence type="ECO:0000313" key="4">
    <source>
        <dbReference type="EMBL" id="KAK9723451.1"/>
    </source>
</evidence>
<protein>
    <submittedName>
        <fullName evidence="4">Ankyrin repeats (3 copies)</fullName>
    </submittedName>
</protein>
<evidence type="ECO:0000256" key="2">
    <source>
        <dbReference type="ARBA" id="ARBA00023043"/>
    </source>
</evidence>
<reference evidence="4 5" key="1">
    <citation type="journal article" date="2024" name="BMC Genomics">
        <title>De novo assembly and annotation of Popillia japonica's genome with initial clues to its potential as an invasive pest.</title>
        <authorList>
            <person name="Cucini C."/>
            <person name="Boschi S."/>
            <person name="Funari R."/>
            <person name="Cardaioli E."/>
            <person name="Iannotti N."/>
            <person name="Marturano G."/>
            <person name="Paoli F."/>
            <person name="Bruttini M."/>
            <person name="Carapelli A."/>
            <person name="Frati F."/>
            <person name="Nardi F."/>
        </authorList>
    </citation>
    <scope>NUCLEOTIDE SEQUENCE [LARGE SCALE GENOMIC DNA]</scope>
    <source>
        <strain evidence="4">DMR45628</strain>
    </source>
</reference>
<keyword evidence="1" id="KW-0677">Repeat</keyword>
<dbReference type="Pfam" id="PF12796">
    <property type="entry name" value="Ank_2"/>
    <property type="match status" value="1"/>
</dbReference>
<dbReference type="InterPro" id="IPR002110">
    <property type="entry name" value="Ankyrin_rpt"/>
</dbReference>
<name>A0AAW1KPZ5_POPJA</name>
<accession>A0AAW1KPZ5</accession>
<dbReference type="SUPFAM" id="SSF48403">
    <property type="entry name" value="Ankyrin repeat"/>
    <property type="match status" value="1"/>
</dbReference>
<comment type="caution">
    <text evidence="4">The sequence shown here is derived from an EMBL/GenBank/DDBJ whole genome shotgun (WGS) entry which is preliminary data.</text>
</comment>
<dbReference type="PROSITE" id="PS50088">
    <property type="entry name" value="ANK_REPEAT"/>
    <property type="match status" value="1"/>
</dbReference>
<keyword evidence="2 3" id="KW-0040">ANK repeat</keyword>
<gene>
    <name evidence="4" type="ORF">QE152_g19218</name>
</gene>
<dbReference type="AlphaFoldDB" id="A0AAW1KPZ5"/>
<dbReference type="Gene3D" id="1.25.40.20">
    <property type="entry name" value="Ankyrin repeat-containing domain"/>
    <property type="match status" value="1"/>
</dbReference>
<keyword evidence="5" id="KW-1185">Reference proteome</keyword>
<evidence type="ECO:0000256" key="3">
    <source>
        <dbReference type="PROSITE-ProRule" id="PRU00023"/>
    </source>
</evidence>
<dbReference type="SMART" id="SM00248">
    <property type="entry name" value="ANK"/>
    <property type="match status" value="2"/>
</dbReference>
<organism evidence="4 5">
    <name type="scientific">Popillia japonica</name>
    <name type="common">Japanese beetle</name>
    <dbReference type="NCBI Taxonomy" id="7064"/>
    <lineage>
        <taxon>Eukaryota</taxon>
        <taxon>Metazoa</taxon>
        <taxon>Ecdysozoa</taxon>
        <taxon>Arthropoda</taxon>
        <taxon>Hexapoda</taxon>
        <taxon>Insecta</taxon>
        <taxon>Pterygota</taxon>
        <taxon>Neoptera</taxon>
        <taxon>Endopterygota</taxon>
        <taxon>Coleoptera</taxon>
        <taxon>Polyphaga</taxon>
        <taxon>Scarabaeiformia</taxon>
        <taxon>Scarabaeidae</taxon>
        <taxon>Rutelinae</taxon>
        <taxon>Popillia</taxon>
    </lineage>
</organism>